<dbReference type="InterPro" id="IPR027417">
    <property type="entry name" value="P-loop_NTPase"/>
</dbReference>
<dbReference type="EMBL" id="JBHRSM010000018">
    <property type="protein sequence ID" value="MFC3086424.1"/>
    <property type="molecule type" value="Genomic_DNA"/>
</dbReference>
<evidence type="ECO:0000313" key="1">
    <source>
        <dbReference type="EMBL" id="MFC3086424.1"/>
    </source>
</evidence>
<reference evidence="2" key="1">
    <citation type="journal article" date="2019" name="Int. J. Syst. Evol. Microbiol.">
        <title>The Global Catalogue of Microorganisms (GCM) 10K type strain sequencing project: providing services to taxonomists for standard genome sequencing and annotation.</title>
        <authorList>
            <consortium name="The Broad Institute Genomics Platform"/>
            <consortium name="The Broad Institute Genome Sequencing Center for Infectious Disease"/>
            <person name="Wu L."/>
            <person name="Ma J."/>
        </authorList>
    </citation>
    <scope>NUCLEOTIDE SEQUENCE [LARGE SCALE GENOMIC DNA]</scope>
    <source>
        <strain evidence="2">KCTC 62102</strain>
    </source>
</reference>
<proteinExistence type="predicted"/>
<comment type="caution">
    <text evidence="1">The sequence shown here is derived from an EMBL/GenBank/DDBJ whole genome shotgun (WGS) entry which is preliminary data.</text>
</comment>
<dbReference type="Proteomes" id="UP001595445">
    <property type="component" value="Unassembled WGS sequence"/>
</dbReference>
<organism evidence="1 2">
    <name type="scientific">Tabrizicola soli</name>
    <dbReference type="NCBI Taxonomy" id="2185115"/>
    <lineage>
        <taxon>Bacteria</taxon>
        <taxon>Pseudomonadati</taxon>
        <taxon>Pseudomonadota</taxon>
        <taxon>Alphaproteobacteria</taxon>
        <taxon>Rhodobacterales</taxon>
        <taxon>Paracoccaceae</taxon>
        <taxon>Tabrizicola</taxon>
    </lineage>
</organism>
<sequence length="216" mass="24158">MILSRARRFIFVHAPKTGGTAFALAYEARAAKDDILIGDTPKARQRAGRWKGIRTAGRVWKHSTLADVVGLVTPEEIAACQVATLVRNPWDRAVSYYHWLRVQGFAHPAVGLAKAHDFSGFLNHPQTRASLRLWPYGAYLRQGDGSEAPGVFIRLEHYALDVAPVEAHLGFRLPLRRANASDRGQDWRPHYSDRDAALVADLCAEDVARFGYRFDP</sequence>
<keyword evidence="2" id="KW-1185">Reference proteome</keyword>
<name>A0ABV7DVZ1_9RHOB</name>
<dbReference type="Gene3D" id="3.40.50.300">
    <property type="entry name" value="P-loop containing nucleotide triphosphate hydrolases"/>
    <property type="match status" value="1"/>
</dbReference>
<protein>
    <submittedName>
        <fullName evidence="1">Type II secretory pathway, pullulanase PulA</fullName>
    </submittedName>
</protein>
<dbReference type="RefSeq" id="WP_197645287.1">
    <property type="nucleotide sequence ID" value="NZ_JAEACP010000013.1"/>
</dbReference>
<dbReference type="SUPFAM" id="SSF52540">
    <property type="entry name" value="P-loop containing nucleoside triphosphate hydrolases"/>
    <property type="match status" value="1"/>
</dbReference>
<evidence type="ECO:0000313" key="2">
    <source>
        <dbReference type="Proteomes" id="UP001595445"/>
    </source>
</evidence>
<gene>
    <name evidence="1" type="ORF">ACFOD6_10245</name>
</gene>
<accession>A0ABV7DVZ1</accession>